<comment type="subcellular location">
    <subcellularLocation>
        <location evidence="1">Membrane</location>
        <topology evidence="1">Single-pass membrane protein</topology>
    </subcellularLocation>
</comment>
<evidence type="ECO:0000256" key="5">
    <source>
        <dbReference type="ARBA" id="ARBA00022679"/>
    </source>
</evidence>
<keyword evidence="18" id="KW-1185">Reference proteome</keyword>
<dbReference type="InterPro" id="IPR000719">
    <property type="entry name" value="Prot_kinase_dom"/>
</dbReference>
<evidence type="ECO:0000313" key="19">
    <source>
        <dbReference type="RefSeq" id="XP_021850360.1"/>
    </source>
</evidence>
<keyword evidence="3" id="KW-0723">Serine/threonine-protein kinase</keyword>
<evidence type="ECO:0000256" key="8">
    <source>
        <dbReference type="ARBA" id="ARBA00022777"/>
    </source>
</evidence>
<evidence type="ECO:0000256" key="9">
    <source>
        <dbReference type="ARBA" id="ARBA00022840"/>
    </source>
</evidence>
<dbReference type="InterPro" id="IPR017441">
    <property type="entry name" value="Protein_kinase_ATP_BS"/>
</dbReference>
<dbReference type="Gene3D" id="1.10.510.10">
    <property type="entry name" value="Transferase(Phosphotransferase) domain 1"/>
    <property type="match status" value="1"/>
</dbReference>
<evidence type="ECO:0000256" key="4">
    <source>
        <dbReference type="ARBA" id="ARBA00022553"/>
    </source>
</evidence>
<feature type="domain" description="Protein kinase" evidence="17">
    <location>
        <begin position="185"/>
        <end position="462"/>
    </location>
</feature>
<dbReference type="InterPro" id="IPR008271">
    <property type="entry name" value="Ser/Thr_kinase_AS"/>
</dbReference>
<comment type="catalytic activity">
    <reaction evidence="13">
        <text>L-seryl-[protein] + ATP = O-phospho-L-seryl-[protein] + ADP + H(+)</text>
        <dbReference type="Rhea" id="RHEA:17989"/>
        <dbReference type="Rhea" id="RHEA-COMP:9863"/>
        <dbReference type="Rhea" id="RHEA-COMP:11604"/>
        <dbReference type="ChEBI" id="CHEBI:15378"/>
        <dbReference type="ChEBI" id="CHEBI:29999"/>
        <dbReference type="ChEBI" id="CHEBI:30616"/>
        <dbReference type="ChEBI" id="CHEBI:83421"/>
        <dbReference type="ChEBI" id="CHEBI:456216"/>
        <dbReference type="EC" id="2.7.11.1"/>
    </reaction>
</comment>
<dbReference type="SMART" id="SM00220">
    <property type="entry name" value="S_TKc"/>
    <property type="match status" value="1"/>
</dbReference>
<feature type="compositionally biased region" description="Low complexity" evidence="15">
    <location>
        <begin position="136"/>
        <end position="152"/>
    </location>
</feature>
<dbReference type="PROSITE" id="PS50011">
    <property type="entry name" value="PROTEIN_KINASE_DOM"/>
    <property type="match status" value="1"/>
</dbReference>
<evidence type="ECO:0000256" key="11">
    <source>
        <dbReference type="ARBA" id="ARBA00023136"/>
    </source>
</evidence>
<keyword evidence="9 14" id="KW-0067">ATP-binding</keyword>
<keyword evidence="6 16" id="KW-0812">Transmembrane</keyword>
<feature type="compositionally biased region" description="Basic and acidic residues" evidence="15">
    <location>
        <begin position="472"/>
        <end position="483"/>
    </location>
</feature>
<keyword evidence="10 16" id="KW-1133">Transmembrane helix</keyword>
<gene>
    <name evidence="19" type="primary">LOC110789942</name>
</gene>
<feature type="binding site" evidence="14">
    <location>
        <position position="213"/>
    </location>
    <ligand>
        <name>ATP</name>
        <dbReference type="ChEBI" id="CHEBI:30616"/>
    </ligand>
</feature>
<evidence type="ECO:0000259" key="17">
    <source>
        <dbReference type="PROSITE" id="PS50011"/>
    </source>
</evidence>
<dbReference type="Pfam" id="PF07714">
    <property type="entry name" value="PK_Tyr_Ser-Thr"/>
    <property type="match status" value="1"/>
</dbReference>
<dbReference type="FunFam" id="3.30.200.20:FF:000173">
    <property type="entry name" value="Probable serine/threonine-protein kinase At1g01540"/>
    <property type="match status" value="1"/>
</dbReference>
<dbReference type="OrthoDB" id="4062651at2759"/>
<keyword evidence="11 16" id="KW-0472">Membrane</keyword>
<evidence type="ECO:0000256" key="2">
    <source>
        <dbReference type="ARBA" id="ARBA00012513"/>
    </source>
</evidence>
<organism evidence="18 19">
    <name type="scientific">Spinacia oleracea</name>
    <name type="common">Spinach</name>
    <dbReference type="NCBI Taxonomy" id="3562"/>
    <lineage>
        <taxon>Eukaryota</taxon>
        <taxon>Viridiplantae</taxon>
        <taxon>Streptophyta</taxon>
        <taxon>Embryophyta</taxon>
        <taxon>Tracheophyta</taxon>
        <taxon>Spermatophyta</taxon>
        <taxon>Magnoliopsida</taxon>
        <taxon>eudicotyledons</taxon>
        <taxon>Gunneridae</taxon>
        <taxon>Pentapetalae</taxon>
        <taxon>Caryophyllales</taxon>
        <taxon>Chenopodiaceae</taxon>
        <taxon>Chenopodioideae</taxon>
        <taxon>Anserineae</taxon>
        <taxon>Spinacia</taxon>
    </lineage>
</organism>
<dbReference type="PROSITE" id="PS00108">
    <property type="entry name" value="PROTEIN_KINASE_ST"/>
    <property type="match status" value="1"/>
</dbReference>
<protein>
    <recommendedName>
        <fullName evidence="2">non-specific serine/threonine protein kinase</fullName>
        <ecNumber evidence="2">2.7.11.1</ecNumber>
    </recommendedName>
</protein>
<feature type="compositionally biased region" description="Basic and acidic residues" evidence="15">
    <location>
        <begin position="491"/>
        <end position="513"/>
    </location>
</feature>
<evidence type="ECO:0000256" key="16">
    <source>
        <dbReference type="SAM" id="Phobius"/>
    </source>
</evidence>
<reference evidence="19" key="2">
    <citation type="submission" date="2025-08" db="UniProtKB">
        <authorList>
            <consortium name="RefSeq"/>
        </authorList>
    </citation>
    <scope>IDENTIFICATION</scope>
    <source>
        <tissue evidence="19">Leaf</tissue>
    </source>
</reference>
<keyword evidence="7 14" id="KW-0547">Nucleotide-binding</keyword>
<dbReference type="PANTHER" id="PTHR47984">
    <property type="entry name" value="OS01G0323000 PROTEIN"/>
    <property type="match status" value="1"/>
</dbReference>
<dbReference type="EC" id="2.7.11.1" evidence="2"/>
<dbReference type="SUPFAM" id="SSF56112">
    <property type="entry name" value="Protein kinase-like (PK-like)"/>
    <property type="match status" value="1"/>
</dbReference>
<evidence type="ECO:0000313" key="18">
    <source>
        <dbReference type="Proteomes" id="UP000813463"/>
    </source>
</evidence>
<dbReference type="RefSeq" id="XP_021850360.1">
    <property type="nucleotide sequence ID" value="XM_021994668.2"/>
</dbReference>
<evidence type="ECO:0000256" key="13">
    <source>
        <dbReference type="ARBA" id="ARBA00048679"/>
    </source>
</evidence>
<dbReference type="FunFam" id="1.10.510.10:FF:000035">
    <property type="entry name" value="Putative receptor-like serine/threonine-protein kinase"/>
    <property type="match status" value="1"/>
</dbReference>
<dbReference type="AlphaFoldDB" id="A0A9R0JX55"/>
<dbReference type="KEGG" id="soe:110789942"/>
<sequence length="520" mass="58198">MSIYDAAFVNSELSKPTSIFGLRLWVVIGIFVGSTIVLLLFLLSLCITSRRSHNNTNNGKLSHSSNNHHSNNAVAADVTPPISKEIQEIIPAAHHNHHHHRPINAAPEIQIDIGKSEHRVVFSDKAPSSGESLRSNNVNHYNYGSDNNNSGNQHNTTSYGGPEVSHLGWGRWYTLRELELATNCLADENVIGEGGYGIVYHGILQDNTQIAVKNLLNNRGQAEKEFKVEVEAIGRVRHKNLVRLLGYCVEGAYRMLVYDYVDNGNLDQWLHGDVGDVSPLTWEIRMNIILGTAKGLAYLHEGLEPKVVHRDIKSSNILIDRQWNSKVSDFGLAKLLGSEMSYVTTRVMGTFGYVAPEYACTGMLTEKSDVYSFGILIMEIISGRTPVDYSRPPGEVNLVDWLKTMVGNRRSEEVVDPKLPEMPTSKALKRILLVALKCVDPDSHKRPKMGHVIHMLEADDLLFRDDRRVARESSTPIHDHPQEKPVITVKADVKHLPESSTDRSEGETSKDQHPQPNRRR</sequence>
<dbReference type="GO" id="GO:0016020">
    <property type="term" value="C:membrane"/>
    <property type="evidence" value="ECO:0007669"/>
    <property type="project" value="UniProtKB-SubCell"/>
</dbReference>
<dbReference type="Gene3D" id="3.30.200.20">
    <property type="entry name" value="Phosphorylase Kinase, domain 1"/>
    <property type="match status" value="1"/>
</dbReference>
<dbReference type="GO" id="GO:0004674">
    <property type="term" value="F:protein serine/threonine kinase activity"/>
    <property type="evidence" value="ECO:0007669"/>
    <property type="project" value="UniProtKB-KW"/>
</dbReference>
<evidence type="ECO:0000256" key="1">
    <source>
        <dbReference type="ARBA" id="ARBA00004167"/>
    </source>
</evidence>
<feature type="transmembrane region" description="Helical" evidence="16">
    <location>
        <begin position="20"/>
        <end position="43"/>
    </location>
</feature>
<keyword evidence="5" id="KW-0808">Transferase</keyword>
<dbReference type="InterPro" id="IPR001245">
    <property type="entry name" value="Ser-Thr/Tyr_kinase_cat_dom"/>
</dbReference>
<evidence type="ECO:0000256" key="15">
    <source>
        <dbReference type="SAM" id="MobiDB-lite"/>
    </source>
</evidence>
<dbReference type="GO" id="GO:0005524">
    <property type="term" value="F:ATP binding"/>
    <property type="evidence" value="ECO:0007669"/>
    <property type="project" value="UniProtKB-UniRule"/>
</dbReference>
<dbReference type="Proteomes" id="UP000813463">
    <property type="component" value="Chromosome 2"/>
</dbReference>
<proteinExistence type="predicted"/>
<dbReference type="InterPro" id="IPR011009">
    <property type="entry name" value="Kinase-like_dom_sf"/>
</dbReference>
<evidence type="ECO:0000256" key="6">
    <source>
        <dbReference type="ARBA" id="ARBA00022692"/>
    </source>
</evidence>
<feature type="region of interest" description="Disordered" evidence="15">
    <location>
        <begin position="472"/>
        <end position="520"/>
    </location>
</feature>
<evidence type="ECO:0000256" key="7">
    <source>
        <dbReference type="ARBA" id="ARBA00022741"/>
    </source>
</evidence>
<feature type="region of interest" description="Disordered" evidence="15">
    <location>
        <begin position="124"/>
        <end position="160"/>
    </location>
</feature>
<dbReference type="PANTHER" id="PTHR47984:SF22">
    <property type="entry name" value="OS03G0125600 PROTEIN"/>
    <property type="match status" value="1"/>
</dbReference>
<reference evidence="18" key="1">
    <citation type="journal article" date="2021" name="Nat. Commun.">
        <title>Genomic analyses provide insights into spinach domestication and the genetic basis of agronomic traits.</title>
        <authorList>
            <person name="Cai X."/>
            <person name="Sun X."/>
            <person name="Xu C."/>
            <person name="Sun H."/>
            <person name="Wang X."/>
            <person name="Ge C."/>
            <person name="Zhang Z."/>
            <person name="Wang Q."/>
            <person name="Fei Z."/>
            <person name="Jiao C."/>
            <person name="Wang Q."/>
        </authorList>
    </citation>
    <scope>NUCLEOTIDE SEQUENCE [LARGE SCALE GENOMIC DNA]</scope>
    <source>
        <strain evidence="18">cv. Varoflay</strain>
    </source>
</reference>
<comment type="catalytic activity">
    <reaction evidence="12">
        <text>L-threonyl-[protein] + ATP = O-phospho-L-threonyl-[protein] + ADP + H(+)</text>
        <dbReference type="Rhea" id="RHEA:46608"/>
        <dbReference type="Rhea" id="RHEA-COMP:11060"/>
        <dbReference type="Rhea" id="RHEA-COMP:11605"/>
        <dbReference type="ChEBI" id="CHEBI:15378"/>
        <dbReference type="ChEBI" id="CHEBI:30013"/>
        <dbReference type="ChEBI" id="CHEBI:30616"/>
        <dbReference type="ChEBI" id="CHEBI:61977"/>
        <dbReference type="ChEBI" id="CHEBI:456216"/>
        <dbReference type="EC" id="2.7.11.1"/>
    </reaction>
</comment>
<dbReference type="InterPro" id="IPR052232">
    <property type="entry name" value="RLK_Ser/Thr-Kinase"/>
</dbReference>
<accession>A0A9R0JX55</accession>
<evidence type="ECO:0000256" key="3">
    <source>
        <dbReference type="ARBA" id="ARBA00022527"/>
    </source>
</evidence>
<dbReference type="CDD" id="cd14066">
    <property type="entry name" value="STKc_IRAK"/>
    <property type="match status" value="1"/>
</dbReference>
<keyword evidence="4" id="KW-0597">Phosphoprotein</keyword>
<evidence type="ECO:0000256" key="10">
    <source>
        <dbReference type="ARBA" id="ARBA00022989"/>
    </source>
</evidence>
<name>A0A9R0JX55_SPIOL</name>
<evidence type="ECO:0000256" key="14">
    <source>
        <dbReference type="PROSITE-ProRule" id="PRU10141"/>
    </source>
</evidence>
<dbReference type="PROSITE" id="PS00107">
    <property type="entry name" value="PROTEIN_KINASE_ATP"/>
    <property type="match status" value="1"/>
</dbReference>
<dbReference type="GeneID" id="110789942"/>
<evidence type="ECO:0000256" key="12">
    <source>
        <dbReference type="ARBA" id="ARBA00047899"/>
    </source>
</evidence>
<keyword evidence="8 19" id="KW-0418">Kinase</keyword>